<feature type="transmembrane region" description="Helical" evidence="1">
    <location>
        <begin position="159"/>
        <end position="177"/>
    </location>
</feature>
<dbReference type="Proteomes" id="UP000002247">
    <property type="component" value="Chromosome"/>
</dbReference>
<keyword evidence="3" id="KW-1185">Reference proteome</keyword>
<evidence type="ECO:0000313" key="3">
    <source>
        <dbReference type="Proteomes" id="UP000002247"/>
    </source>
</evidence>
<feature type="transmembrane region" description="Helical" evidence="1">
    <location>
        <begin position="25"/>
        <end position="43"/>
    </location>
</feature>
<organism evidence="2 3">
    <name type="scientific">Segniliparus rotundus (strain ATCC BAA-972 / CDC 1076 / CIP 108378 / DSM 44985 / JCM 13578)</name>
    <dbReference type="NCBI Taxonomy" id="640132"/>
    <lineage>
        <taxon>Bacteria</taxon>
        <taxon>Bacillati</taxon>
        <taxon>Actinomycetota</taxon>
        <taxon>Actinomycetes</taxon>
        <taxon>Mycobacteriales</taxon>
        <taxon>Segniliparaceae</taxon>
        <taxon>Segniliparus</taxon>
    </lineage>
</organism>
<dbReference type="AlphaFoldDB" id="D6ZCG8"/>
<reference evidence="2 3" key="1">
    <citation type="journal article" date="2010" name="Stand. Genomic Sci.">
        <title>Complete genome sequence of Segniliparus rotundus type strain (CDC 1076).</title>
        <authorList>
            <person name="Sikorski J."/>
            <person name="Lapidus A."/>
            <person name="Copeland A."/>
            <person name="Misra M."/>
            <person name="Glavina Del Rio T."/>
            <person name="Nolan M."/>
            <person name="Lucas S."/>
            <person name="Chen F."/>
            <person name="Tice H."/>
            <person name="Cheng J.F."/>
            <person name="Jando M."/>
            <person name="Schneider S."/>
            <person name="Bruce D."/>
            <person name="Goodwin L."/>
            <person name="Pitluck S."/>
            <person name="Liolios K."/>
            <person name="Mikhailova N."/>
            <person name="Pati A."/>
            <person name="Ivanova N."/>
            <person name="Mavromatis K."/>
            <person name="Chen A."/>
            <person name="Palaniappan K."/>
            <person name="Chertkov O."/>
            <person name="Land M."/>
            <person name="Hauser L."/>
            <person name="Chang Y.J."/>
            <person name="Jeffries C.D."/>
            <person name="Brettin T."/>
            <person name="Detter J.C."/>
            <person name="Han C."/>
            <person name="Rohde M."/>
            <person name="Goker M."/>
            <person name="Bristow J."/>
            <person name="Eisen J.A."/>
            <person name="Markowitz V."/>
            <person name="Hugenholtz P."/>
            <person name="Kyrpides N.C."/>
            <person name="Klenk H.P."/>
        </authorList>
    </citation>
    <scope>NUCLEOTIDE SEQUENCE [LARGE SCALE GENOMIC DNA]</scope>
    <source>
        <strain evidence="3">ATCC BAA-972 / CDC 1076 / CIP 108378 / DSM 44985 / JCM 13578</strain>
    </source>
</reference>
<feature type="transmembrane region" description="Helical" evidence="1">
    <location>
        <begin position="49"/>
        <end position="74"/>
    </location>
</feature>
<protein>
    <submittedName>
        <fullName evidence="2">Uncharacterized protein</fullName>
    </submittedName>
</protein>
<name>D6ZCG8_SEGRD</name>
<keyword evidence="1" id="KW-0472">Membrane</keyword>
<evidence type="ECO:0000256" key="1">
    <source>
        <dbReference type="SAM" id="Phobius"/>
    </source>
</evidence>
<dbReference type="EMBL" id="CP001958">
    <property type="protein sequence ID" value="ADG97010.1"/>
    <property type="molecule type" value="Genomic_DNA"/>
</dbReference>
<dbReference type="HOGENOM" id="CLU_1554213_0_0_11"/>
<evidence type="ECO:0000313" key="2">
    <source>
        <dbReference type="EMBL" id="ADG97010.1"/>
    </source>
</evidence>
<feature type="transmembrane region" description="Helical" evidence="1">
    <location>
        <begin position="127"/>
        <end position="147"/>
    </location>
</feature>
<accession>D6ZCG8</accession>
<gene>
    <name evidence="2" type="ordered locus">Srot_0526</name>
</gene>
<keyword evidence="1" id="KW-1133">Transmembrane helix</keyword>
<keyword evidence="1" id="KW-0812">Transmembrane</keyword>
<feature type="transmembrane region" description="Helical" evidence="1">
    <location>
        <begin position="95"/>
        <end position="121"/>
    </location>
</feature>
<proteinExistence type="predicted"/>
<dbReference type="STRING" id="640132.Srot_0526"/>
<sequence length="192" mass="20558">MAVTAFFDGTACGPAGAIRYDLRMIRLNLFFALLSLVLALAGPRGYGLWGWWGLVAYLVGAVGSVGPWALGLIARIGVLERYDRLEPQFSKAAEALSVASVFIPFLRAVNAMLAGVAFGAWLLNKRWLAQAAVLVATGLIALGGPLVQLAVGHRPIASANWAIAAAPLAVMALWLLGRRFLRRQPAVRRPVR</sequence>
<dbReference type="KEGG" id="srt:Srot_0526"/>